<dbReference type="EMBL" id="KV425636">
    <property type="protein sequence ID" value="KZT19673.1"/>
    <property type="molecule type" value="Genomic_DNA"/>
</dbReference>
<reference evidence="1 2" key="1">
    <citation type="journal article" date="2016" name="Mol. Biol. Evol.">
        <title>Comparative Genomics of Early-Diverging Mushroom-Forming Fungi Provides Insights into the Origins of Lignocellulose Decay Capabilities.</title>
        <authorList>
            <person name="Nagy L.G."/>
            <person name="Riley R."/>
            <person name="Tritt A."/>
            <person name="Adam C."/>
            <person name="Daum C."/>
            <person name="Floudas D."/>
            <person name="Sun H."/>
            <person name="Yadav J.S."/>
            <person name="Pangilinan J."/>
            <person name="Larsson K.H."/>
            <person name="Matsuura K."/>
            <person name="Barry K."/>
            <person name="Labutti K."/>
            <person name="Kuo R."/>
            <person name="Ohm R.A."/>
            <person name="Bhattacharya S.S."/>
            <person name="Shirouzu T."/>
            <person name="Yoshinaga Y."/>
            <person name="Martin F.M."/>
            <person name="Grigoriev I.V."/>
            <person name="Hibbett D.S."/>
        </authorList>
    </citation>
    <scope>NUCLEOTIDE SEQUENCE [LARGE SCALE GENOMIC DNA]</scope>
    <source>
        <strain evidence="1 2">HHB14362 ss-1</strain>
    </source>
</reference>
<protein>
    <submittedName>
        <fullName evidence="1">Uncharacterized protein</fullName>
    </submittedName>
</protein>
<dbReference type="Proteomes" id="UP000076761">
    <property type="component" value="Unassembled WGS sequence"/>
</dbReference>
<gene>
    <name evidence="1" type="ORF">NEOLEDRAFT_1158985</name>
</gene>
<dbReference type="STRING" id="1314782.A0A165NI30"/>
<evidence type="ECO:0000313" key="2">
    <source>
        <dbReference type="Proteomes" id="UP000076761"/>
    </source>
</evidence>
<dbReference type="AlphaFoldDB" id="A0A165NI30"/>
<dbReference type="PANTHER" id="PTHR31912:SF34">
    <property type="entry name" value="NOTOCHORD-RELATED PROTEIN"/>
    <property type="match status" value="1"/>
</dbReference>
<organism evidence="1 2">
    <name type="scientific">Neolentinus lepideus HHB14362 ss-1</name>
    <dbReference type="NCBI Taxonomy" id="1314782"/>
    <lineage>
        <taxon>Eukaryota</taxon>
        <taxon>Fungi</taxon>
        <taxon>Dikarya</taxon>
        <taxon>Basidiomycota</taxon>
        <taxon>Agaricomycotina</taxon>
        <taxon>Agaricomycetes</taxon>
        <taxon>Gloeophyllales</taxon>
        <taxon>Gloeophyllaceae</taxon>
        <taxon>Neolentinus</taxon>
    </lineage>
</organism>
<dbReference type="OrthoDB" id="2246127at2759"/>
<dbReference type="InParanoid" id="A0A165NI30"/>
<keyword evidence="2" id="KW-1185">Reference proteome</keyword>
<evidence type="ECO:0000313" key="1">
    <source>
        <dbReference type="EMBL" id="KZT19673.1"/>
    </source>
</evidence>
<name>A0A165NI30_9AGAM</name>
<dbReference type="PANTHER" id="PTHR31912">
    <property type="entry name" value="IP13529P"/>
    <property type="match status" value="1"/>
</dbReference>
<sequence>MGAFPRVLFSEMELRAMRWFAVKNGVSDLPTIKQVKYQRSEVIKVAGISSTTVEGHLGNMYTVNDWKKIIEHELANPLVRPHLEFYPEDSGIRLQEARQAARWREEVDALVACPMVCNDDGRDFFIEESCMANIDNLGTVAPVMPVRWFKHEGKIWAKVHMMRLTPEHDFLVIDGRKGSSLDLPMSAFFLSVLELKDADISRRYNLPHPNRIAGVIRGDGATIQLEPWDRPYVSPVRELVKGKRVYSLPLWLYCDDTSGNVSKKWNKHNSILFTLAGLPRKYVQLLYNVHFIATSNIASPLEMMESVVETMKELRRDGIEAWDCELKENVLILPWILAFQGDNLMASEFSSHIGMSGKCFCRVCHVRGADEKNRALGDAGEIEQLTEFLKAGIPRTKSDTVANLDAQLQRVLDGAPSAVDSMATDTGTKDKHFQYFVDKLGAECAKVKEQQKTAGLPPGQKTRELRQKMREYREQLPKELYNPCLQISDFDPSQDSPVEILHVVLLGVVKYWWRDAVSRQNSKGKEELKTRLSSFDTAGVTSSCLRGHTLVQYAGSLVGRDFRLILQVAPSVLQGLIPDVHYQGWLALCRLAPLLFQPMIDNLPEYLNELRNAIDDFLITTALWTTQWFNKPKFHLFRFGPAILYATETFESYNLVIRLRSIHSPRHAPSLNIARAFAHLHAVRHLVSGGYITHDEDGDWLPSPLQAGPSVRALMEDPAFCEFMCMEGLDDNSRAENLVLRCADLTITNGDCAVVGKYIVYRGTSGDSVGRIDEILVNPTDRALIGILVSKCDIGACVEPYGFPRCSVRENDHLMIAFEDVICTVNTIHNCAAHGCVSSKTRVMIQERTRTDMTEAEYTHNVCATDQLLNLAQL</sequence>
<accession>A0A165NI30</accession>
<proteinExistence type="predicted"/>